<evidence type="ECO:0000313" key="2">
    <source>
        <dbReference type="Proteomes" id="UP001396334"/>
    </source>
</evidence>
<reference evidence="1 2" key="1">
    <citation type="journal article" date="2024" name="G3 (Bethesda)">
        <title>Genome assembly of Hibiscus sabdariffa L. provides insights into metabolisms of medicinal natural products.</title>
        <authorList>
            <person name="Kim T."/>
        </authorList>
    </citation>
    <scope>NUCLEOTIDE SEQUENCE [LARGE SCALE GENOMIC DNA]</scope>
    <source>
        <strain evidence="1">TK-2024</strain>
        <tissue evidence="1">Old leaves</tissue>
    </source>
</reference>
<accession>A0ABR2PUG1</accession>
<organism evidence="1 2">
    <name type="scientific">Hibiscus sabdariffa</name>
    <name type="common">roselle</name>
    <dbReference type="NCBI Taxonomy" id="183260"/>
    <lineage>
        <taxon>Eukaryota</taxon>
        <taxon>Viridiplantae</taxon>
        <taxon>Streptophyta</taxon>
        <taxon>Embryophyta</taxon>
        <taxon>Tracheophyta</taxon>
        <taxon>Spermatophyta</taxon>
        <taxon>Magnoliopsida</taxon>
        <taxon>eudicotyledons</taxon>
        <taxon>Gunneridae</taxon>
        <taxon>Pentapetalae</taxon>
        <taxon>rosids</taxon>
        <taxon>malvids</taxon>
        <taxon>Malvales</taxon>
        <taxon>Malvaceae</taxon>
        <taxon>Malvoideae</taxon>
        <taxon>Hibiscus</taxon>
    </lineage>
</organism>
<protein>
    <submittedName>
        <fullName evidence="1">Uncharacterized protein</fullName>
    </submittedName>
</protein>
<proteinExistence type="predicted"/>
<comment type="caution">
    <text evidence="1">The sequence shown here is derived from an EMBL/GenBank/DDBJ whole genome shotgun (WGS) entry which is preliminary data.</text>
</comment>
<evidence type="ECO:0000313" key="1">
    <source>
        <dbReference type="EMBL" id="KAK8992039.1"/>
    </source>
</evidence>
<gene>
    <name evidence="1" type="ORF">V6N11_044931</name>
</gene>
<name>A0ABR2PUG1_9ROSI</name>
<dbReference type="EMBL" id="JBBPBN010000051">
    <property type="protein sequence ID" value="KAK8992039.1"/>
    <property type="molecule type" value="Genomic_DNA"/>
</dbReference>
<sequence>MDREGGRGFDCCIHTKQVEQQRNCISVSYAKFNGRTKFWRKFNAIKDRVGVTRETPDAHGTGDLQQKSQESVAPTVANASIVVPSTFANIEEATSLAMSYDSTGAQHACDTRT</sequence>
<keyword evidence="2" id="KW-1185">Reference proteome</keyword>
<dbReference type="Proteomes" id="UP001396334">
    <property type="component" value="Unassembled WGS sequence"/>
</dbReference>